<protein>
    <recommendedName>
        <fullName evidence="2">Sialidase domain-containing protein</fullName>
    </recommendedName>
</protein>
<feature type="non-terminal residue" evidence="1">
    <location>
        <position position="205"/>
    </location>
</feature>
<gene>
    <name evidence="1" type="ORF">S06H3_57332</name>
</gene>
<accession>X1R5E8</accession>
<name>X1R5E8_9ZZZZ</name>
<evidence type="ECO:0000313" key="1">
    <source>
        <dbReference type="EMBL" id="GAI58355.1"/>
    </source>
</evidence>
<reference evidence="1" key="1">
    <citation type="journal article" date="2014" name="Front. Microbiol.">
        <title>High frequency of phylogenetically diverse reductive dehalogenase-homologous genes in deep subseafloor sedimentary metagenomes.</title>
        <authorList>
            <person name="Kawai M."/>
            <person name="Futagami T."/>
            <person name="Toyoda A."/>
            <person name="Takaki Y."/>
            <person name="Nishi S."/>
            <person name="Hori S."/>
            <person name="Arai W."/>
            <person name="Tsubouchi T."/>
            <person name="Morono Y."/>
            <person name="Uchiyama I."/>
            <person name="Ito T."/>
            <person name="Fujiyama A."/>
            <person name="Inagaki F."/>
            <person name="Takami H."/>
        </authorList>
    </citation>
    <scope>NUCLEOTIDE SEQUENCE</scope>
    <source>
        <strain evidence="1">Expedition CK06-06</strain>
    </source>
</reference>
<proteinExistence type="predicted"/>
<dbReference type="EMBL" id="BARV01036990">
    <property type="protein sequence ID" value="GAI58355.1"/>
    <property type="molecule type" value="Genomic_DNA"/>
</dbReference>
<organism evidence="1">
    <name type="scientific">marine sediment metagenome</name>
    <dbReference type="NCBI Taxonomy" id="412755"/>
    <lineage>
        <taxon>unclassified sequences</taxon>
        <taxon>metagenomes</taxon>
        <taxon>ecological metagenomes</taxon>
    </lineage>
</organism>
<dbReference type="AlphaFoldDB" id="X1R5E8"/>
<sequence>MYCDLATDANGNVWVVAEDDGISACFYNGISWSDLMLVPTHGLSCSYPIAIGDSLGNLWVCWMGSGPGEGYHIWGNTYIQGQWGAPVLISYPGSHNELTYSMTTDKQGKVWVGWYWFSGFDQAICASFNDGSAWSDTMVIAEYSYSSRGPALTVDTSGKVWAGWLGCDSGSNWRVYASYYDESVWSDPMLVSDESGVGGWPIAIT</sequence>
<evidence type="ECO:0008006" key="2">
    <source>
        <dbReference type="Google" id="ProtNLM"/>
    </source>
</evidence>
<comment type="caution">
    <text evidence="1">The sequence shown here is derived from an EMBL/GenBank/DDBJ whole genome shotgun (WGS) entry which is preliminary data.</text>
</comment>